<dbReference type="PROSITE" id="PS51257">
    <property type="entry name" value="PROKAR_LIPOPROTEIN"/>
    <property type="match status" value="1"/>
</dbReference>
<evidence type="ECO:0000313" key="2">
    <source>
        <dbReference type="Proteomes" id="UP000464524"/>
    </source>
</evidence>
<organism evidence="1 2">
    <name type="scientific">Paraglaciecola mesophila</name>
    <dbReference type="NCBI Taxonomy" id="197222"/>
    <lineage>
        <taxon>Bacteria</taxon>
        <taxon>Pseudomonadati</taxon>
        <taxon>Pseudomonadota</taxon>
        <taxon>Gammaproteobacteria</taxon>
        <taxon>Alteromonadales</taxon>
        <taxon>Alteromonadaceae</taxon>
        <taxon>Paraglaciecola</taxon>
    </lineage>
</organism>
<dbReference type="RefSeq" id="WP_160181282.1">
    <property type="nucleotide sequence ID" value="NZ_CP047656.1"/>
</dbReference>
<dbReference type="Proteomes" id="UP000464524">
    <property type="component" value="Chromosome"/>
</dbReference>
<evidence type="ECO:0000313" key="1">
    <source>
        <dbReference type="EMBL" id="QHJ13163.1"/>
    </source>
</evidence>
<protein>
    <recommendedName>
        <fullName evidence="3">Lipoprotein</fullName>
    </recommendedName>
</protein>
<dbReference type="EMBL" id="CP047656">
    <property type="protein sequence ID" value="QHJ13163.1"/>
    <property type="molecule type" value="Genomic_DNA"/>
</dbReference>
<dbReference type="KEGG" id="pmes:FX988_03422"/>
<keyword evidence="2" id="KW-1185">Reference proteome</keyword>
<gene>
    <name evidence="1" type="ORF">FX988_03422</name>
</gene>
<proteinExistence type="predicted"/>
<evidence type="ECO:0008006" key="3">
    <source>
        <dbReference type="Google" id="ProtNLM"/>
    </source>
</evidence>
<name>A0A857JMP5_9ALTE</name>
<dbReference type="AlphaFoldDB" id="A0A857JMP5"/>
<accession>A0A857JMP5</accession>
<sequence length="88" mass="9391">MNKGLIVLSIALSISACGKQTTSSNSSSQASYNVQSDECKGDAVEIAARVITNINAGKSDFFYKIDLAPYKRKGCDKALIDKAIKAML</sequence>
<reference evidence="1 2" key="1">
    <citation type="submission" date="2019-12" db="EMBL/GenBank/DDBJ databases">
        <title>Genome sequencing and assembly of endphytes of Porphyra tenera.</title>
        <authorList>
            <person name="Park J.M."/>
            <person name="Shin R."/>
            <person name="Jo S.H."/>
        </authorList>
    </citation>
    <scope>NUCLEOTIDE SEQUENCE [LARGE SCALE GENOMIC DNA]</scope>
    <source>
        <strain evidence="1 2">GPM4</strain>
    </source>
</reference>